<feature type="transmembrane region" description="Helical" evidence="9">
    <location>
        <begin position="62"/>
        <end position="80"/>
    </location>
</feature>
<evidence type="ECO:0000256" key="9">
    <source>
        <dbReference type="SAM" id="Phobius"/>
    </source>
</evidence>
<evidence type="ECO:0000256" key="1">
    <source>
        <dbReference type="ARBA" id="ARBA00004429"/>
    </source>
</evidence>
<keyword evidence="11" id="KW-1185">Reference proteome</keyword>
<keyword evidence="7 9" id="KW-1133">Transmembrane helix</keyword>
<evidence type="ECO:0000256" key="4">
    <source>
        <dbReference type="ARBA" id="ARBA00022475"/>
    </source>
</evidence>
<evidence type="ECO:0000256" key="6">
    <source>
        <dbReference type="ARBA" id="ARBA00022692"/>
    </source>
</evidence>
<feature type="transmembrane region" description="Helical" evidence="9">
    <location>
        <begin position="283"/>
        <end position="301"/>
    </location>
</feature>
<sequence length="402" mass="44137">MKFLRIDIYILKRVALPLLATVGIAMAALLLERLIRLLDLFANRGGPLNIVLKMLANLVPHYLGIAVPAALFVGVLYASMRLSSDSELDAMRASGLSLRRLLMPILALSVVLAIVSAYLIGFLQPYTRFAYRALVHLVVETAWDSAIERGAFFSGFGGKTILIGDISEGGSKLSQIFVKEVDENGQDLVTTAESGQLERNADLSLVLTLHNGVRTETTPGTNQSKAVVFTELELPMDTVAPEPFRNRGERESELDFFELIHAYFNTPTGLHIEDIKGELNSRLVRTLSIIFLPLLAMPIGVSSRRTSKGVRMLVGILFLVAYFQILQFGRDAVGSGITGSAIALWLPFVVFGCVSTWLFYLANSRPGADPLAHVFESISDGSGWIWNRVQRIMPRRSQGAAE</sequence>
<dbReference type="EMBL" id="JAXCLX010000004">
    <property type="protein sequence ID" value="MDY0874297.1"/>
    <property type="molecule type" value="Genomic_DNA"/>
</dbReference>
<keyword evidence="3" id="KW-0813">Transport</keyword>
<reference evidence="10 11" key="1">
    <citation type="journal article" date="2013" name="Antonie Van Leeuwenhoek">
        <title>Dongia rigui sp. nov., isolated from freshwater of a large wetland in Korea.</title>
        <authorList>
            <person name="Baik K.S."/>
            <person name="Hwang Y.M."/>
            <person name="Choi J.S."/>
            <person name="Kwon J."/>
            <person name="Seong C.N."/>
        </authorList>
    </citation>
    <scope>NUCLEOTIDE SEQUENCE [LARGE SCALE GENOMIC DNA]</scope>
    <source>
        <strain evidence="10 11">04SU4-P</strain>
    </source>
</reference>
<keyword evidence="5" id="KW-0997">Cell inner membrane</keyword>
<dbReference type="RefSeq" id="WP_320502766.1">
    <property type="nucleotide sequence ID" value="NZ_JAXCLX010000004.1"/>
</dbReference>
<evidence type="ECO:0000256" key="7">
    <source>
        <dbReference type="ARBA" id="ARBA00022989"/>
    </source>
</evidence>
<dbReference type="PANTHER" id="PTHR33529">
    <property type="entry name" value="SLR0882 PROTEIN-RELATED"/>
    <property type="match status" value="1"/>
</dbReference>
<accession>A0ABU5E5F1</accession>
<keyword evidence="6 9" id="KW-0812">Transmembrane</keyword>
<feature type="transmembrane region" description="Helical" evidence="9">
    <location>
        <begin position="101"/>
        <end position="123"/>
    </location>
</feature>
<dbReference type="InterPro" id="IPR030922">
    <property type="entry name" value="LptF"/>
</dbReference>
<name>A0ABU5E5F1_9PROT</name>
<gene>
    <name evidence="10" type="primary">lptF</name>
    <name evidence="10" type="ORF">SMD31_20325</name>
</gene>
<dbReference type="PANTHER" id="PTHR33529:SF7">
    <property type="entry name" value="LIPOPOLYSACCHARIDE EXPORT SYSTEM PERMEASE PROTEIN LPTF"/>
    <property type="match status" value="1"/>
</dbReference>
<organism evidence="10 11">
    <name type="scientific">Dongia rigui</name>
    <dbReference type="NCBI Taxonomy" id="940149"/>
    <lineage>
        <taxon>Bacteria</taxon>
        <taxon>Pseudomonadati</taxon>
        <taxon>Pseudomonadota</taxon>
        <taxon>Alphaproteobacteria</taxon>
        <taxon>Rhodospirillales</taxon>
        <taxon>Dongiaceae</taxon>
        <taxon>Dongia</taxon>
    </lineage>
</organism>
<comment type="subcellular location">
    <subcellularLocation>
        <location evidence="1">Cell inner membrane</location>
        <topology evidence="1">Multi-pass membrane protein</topology>
    </subcellularLocation>
</comment>
<feature type="transmembrane region" description="Helical" evidence="9">
    <location>
        <begin position="342"/>
        <end position="362"/>
    </location>
</feature>
<evidence type="ECO:0000256" key="8">
    <source>
        <dbReference type="ARBA" id="ARBA00023136"/>
    </source>
</evidence>
<feature type="transmembrane region" description="Helical" evidence="9">
    <location>
        <begin position="313"/>
        <end position="330"/>
    </location>
</feature>
<keyword evidence="8 9" id="KW-0472">Membrane</keyword>
<dbReference type="InterPro" id="IPR005495">
    <property type="entry name" value="LptG/LptF_permease"/>
</dbReference>
<comment type="caution">
    <text evidence="10">The sequence shown here is derived from an EMBL/GenBank/DDBJ whole genome shotgun (WGS) entry which is preliminary data.</text>
</comment>
<protein>
    <recommendedName>
        <fullName evidence="2">Lipopolysaccharide export system permease protein LptF</fullName>
    </recommendedName>
</protein>
<dbReference type="NCBIfam" id="TIGR04407">
    <property type="entry name" value="LptF_YjgP"/>
    <property type="match status" value="1"/>
</dbReference>
<evidence type="ECO:0000256" key="3">
    <source>
        <dbReference type="ARBA" id="ARBA00022448"/>
    </source>
</evidence>
<keyword evidence="4" id="KW-1003">Cell membrane</keyword>
<proteinExistence type="predicted"/>
<dbReference type="Pfam" id="PF03739">
    <property type="entry name" value="LptF_LptG"/>
    <property type="match status" value="1"/>
</dbReference>
<dbReference type="Proteomes" id="UP001271769">
    <property type="component" value="Unassembled WGS sequence"/>
</dbReference>
<evidence type="ECO:0000256" key="5">
    <source>
        <dbReference type="ARBA" id="ARBA00022519"/>
    </source>
</evidence>
<evidence type="ECO:0000256" key="2">
    <source>
        <dbReference type="ARBA" id="ARBA00014213"/>
    </source>
</evidence>
<evidence type="ECO:0000313" key="10">
    <source>
        <dbReference type="EMBL" id="MDY0874297.1"/>
    </source>
</evidence>
<evidence type="ECO:0000313" key="11">
    <source>
        <dbReference type="Proteomes" id="UP001271769"/>
    </source>
</evidence>